<evidence type="ECO:0000256" key="1">
    <source>
        <dbReference type="SAM" id="MobiDB-lite"/>
    </source>
</evidence>
<feature type="region of interest" description="Disordered" evidence="1">
    <location>
        <begin position="75"/>
        <end position="118"/>
    </location>
</feature>
<accession>W2NWD6</accession>
<dbReference type="Proteomes" id="UP000054532">
    <property type="component" value="Unassembled WGS sequence"/>
</dbReference>
<feature type="region of interest" description="Disordered" evidence="1">
    <location>
        <begin position="1"/>
        <end position="37"/>
    </location>
</feature>
<organism evidence="2">
    <name type="scientific">Phytophthora nicotianae</name>
    <name type="common">Potato buckeye rot agent</name>
    <name type="synonym">Phytophthora parasitica</name>
    <dbReference type="NCBI Taxonomy" id="4792"/>
    <lineage>
        <taxon>Eukaryota</taxon>
        <taxon>Sar</taxon>
        <taxon>Stramenopiles</taxon>
        <taxon>Oomycota</taxon>
        <taxon>Peronosporomycetes</taxon>
        <taxon>Peronosporales</taxon>
        <taxon>Peronosporaceae</taxon>
        <taxon>Phytophthora</taxon>
    </lineage>
</organism>
<reference evidence="2" key="1">
    <citation type="submission" date="2013-11" db="EMBL/GenBank/DDBJ databases">
        <title>The Genome Sequence of Phytophthora parasitica IAC_01/95.</title>
        <authorList>
            <consortium name="The Broad Institute Genomics Platform"/>
            <person name="Russ C."/>
            <person name="Tyler B."/>
            <person name="Panabieres F."/>
            <person name="Shan W."/>
            <person name="Tripathy S."/>
            <person name="Grunwald N."/>
            <person name="Machado M."/>
            <person name="Johnson C.S."/>
            <person name="Arredondo F."/>
            <person name="Hong C."/>
            <person name="Coffey M."/>
            <person name="Young S.K."/>
            <person name="Zeng Q."/>
            <person name="Gargeya S."/>
            <person name="Fitzgerald M."/>
            <person name="Abouelleil A."/>
            <person name="Alvarado L."/>
            <person name="Chapman S.B."/>
            <person name="Gainer-Dewar J."/>
            <person name="Goldberg J."/>
            <person name="Griggs A."/>
            <person name="Gujja S."/>
            <person name="Hansen M."/>
            <person name="Howarth C."/>
            <person name="Imamovic A."/>
            <person name="Ireland A."/>
            <person name="Larimer J."/>
            <person name="McCowan C."/>
            <person name="Murphy C."/>
            <person name="Pearson M."/>
            <person name="Poon T.W."/>
            <person name="Priest M."/>
            <person name="Roberts A."/>
            <person name="Saif S."/>
            <person name="Shea T."/>
            <person name="Sykes S."/>
            <person name="Wortman J."/>
            <person name="Nusbaum C."/>
            <person name="Birren B."/>
        </authorList>
    </citation>
    <scope>NUCLEOTIDE SEQUENCE [LARGE SCALE GENOMIC DNA]</scope>
    <source>
        <strain evidence="2">IAC_01/95</strain>
    </source>
</reference>
<protein>
    <submittedName>
        <fullName evidence="2">Uncharacterized protein</fullName>
    </submittedName>
</protein>
<evidence type="ECO:0000313" key="2">
    <source>
        <dbReference type="EMBL" id="ETM52790.1"/>
    </source>
</evidence>
<name>W2NWD6_PHYNI</name>
<gene>
    <name evidence="2" type="ORF">L914_03638</name>
</gene>
<feature type="compositionally biased region" description="Low complexity" evidence="1">
    <location>
        <begin position="1"/>
        <end position="19"/>
    </location>
</feature>
<proteinExistence type="predicted"/>
<dbReference type="EMBL" id="KI691508">
    <property type="protein sequence ID" value="ETM52790.1"/>
    <property type="molecule type" value="Genomic_DNA"/>
</dbReference>
<dbReference type="AlphaFoldDB" id="W2NWD6"/>
<feature type="non-terminal residue" evidence="2">
    <location>
        <position position="1"/>
    </location>
</feature>
<sequence>HIKNLSSSSSPLSLSSLSSLEDENESSPPPSASDKRILRLGGIGGLGFNVPQTPQTRMAAGFTIVQAAQLQSKEAVPSSRGVDGDGFGVSHISQKQRDASSCSLRSHLQDDAVVATTT</sequence>